<keyword evidence="2" id="KW-1185">Reference proteome</keyword>
<protein>
    <submittedName>
        <fullName evidence="1">Uncharacterized protein</fullName>
    </submittedName>
</protein>
<reference evidence="2" key="1">
    <citation type="journal article" date="2017" name="Nat. Ecol. Evol.">
        <title>Genome expansion and lineage-specific genetic innovations in the forest pathogenic fungi Armillaria.</title>
        <authorList>
            <person name="Sipos G."/>
            <person name="Prasanna A.N."/>
            <person name="Walter M.C."/>
            <person name="O'Connor E."/>
            <person name="Balint B."/>
            <person name="Krizsan K."/>
            <person name="Kiss B."/>
            <person name="Hess J."/>
            <person name="Varga T."/>
            <person name="Slot J."/>
            <person name="Riley R."/>
            <person name="Boka B."/>
            <person name="Rigling D."/>
            <person name="Barry K."/>
            <person name="Lee J."/>
            <person name="Mihaltcheva S."/>
            <person name="LaButti K."/>
            <person name="Lipzen A."/>
            <person name="Waldron R."/>
            <person name="Moloney N.M."/>
            <person name="Sperisen C."/>
            <person name="Kredics L."/>
            <person name="Vagvoelgyi C."/>
            <person name="Patrignani A."/>
            <person name="Fitzpatrick D."/>
            <person name="Nagy I."/>
            <person name="Doyle S."/>
            <person name="Anderson J.B."/>
            <person name="Grigoriev I.V."/>
            <person name="Gueldener U."/>
            <person name="Muensterkoetter M."/>
            <person name="Nagy L.G."/>
        </authorList>
    </citation>
    <scope>NUCLEOTIDE SEQUENCE [LARGE SCALE GENOMIC DNA]</scope>
    <source>
        <strain evidence="2">28-4</strain>
    </source>
</reference>
<proteinExistence type="predicted"/>
<evidence type="ECO:0000313" key="1">
    <source>
        <dbReference type="EMBL" id="PBK73453.1"/>
    </source>
</evidence>
<dbReference type="AlphaFoldDB" id="A0A2H3CBD1"/>
<organism evidence="1 2">
    <name type="scientific">Armillaria solidipes</name>
    <dbReference type="NCBI Taxonomy" id="1076256"/>
    <lineage>
        <taxon>Eukaryota</taxon>
        <taxon>Fungi</taxon>
        <taxon>Dikarya</taxon>
        <taxon>Basidiomycota</taxon>
        <taxon>Agaricomycotina</taxon>
        <taxon>Agaricomycetes</taxon>
        <taxon>Agaricomycetidae</taxon>
        <taxon>Agaricales</taxon>
        <taxon>Marasmiineae</taxon>
        <taxon>Physalacriaceae</taxon>
        <taxon>Armillaria</taxon>
    </lineage>
</organism>
<dbReference type="EMBL" id="KZ293420">
    <property type="protein sequence ID" value="PBK73453.1"/>
    <property type="molecule type" value="Genomic_DNA"/>
</dbReference>
<name>A0A2H3CBD1_9AGAR</name>
<accession>A0A2H3CBD1</accession>
<evidence type="ECO:0000313" key="2">
    <source>
        <dbReference type="Proteomes" id="UP000218334"/>
    </source>
</evidence>
<sequence length="74" mass="8816">MEARQFGQWLERYKAKHQCQTHTDVWLSVLRDTPHSQIIGDAIAIYSEHRIEKVHFQMLTNVDSNMKHYEALAY</sequence>
<dbReference type="Proteomes" id="UP000218334">
    <property type="component" value="Unassembled WGS sequence"/>
</dbReference>
<gene>
    <name evidence="1" type="ORF">ARMSODRAFT_952521</name>
</gene>